<gene>
    <name evidence="4" type="ORF">JRQ81_008584</name>
</gene>
<proteinExistence type="predicted"/>
<sequence length="287" mass="32264">MLLAYLFSISVVASCAAETNRAERSRAHPPDFNLLASSREGNDEPGASPEDDRLNEGVAEENENVVRRALRRYPEEAEHRDFGHLHHVDVDHRQASLQSSSSDCDCPEVLTKGTLVTIVATLAFLGLFCSAIILGIAICILRLVAKQRKKEKDEKLHSSHRRSRPPVPPPRPEHTYMPVKGQRYERLHTASQHATQGAYLRPSELHPGPRIHQEKHYQNVSRSPQGSKSTPENEYIPPHQVPTYSTAPLESKYVNMEEMQSKSQYEGSPGAVASPKRREAHLYEEVE</sequence>
<name>A0A9Q0XAH4_9SAUR</name>
<evidence type="ECO:0000313" key="5">
    <source>
        <dbReference type="Proteomes" id="UP001142489"/>
    </source>
</evidence>
<evidence type="ECO:0000256" key="1">
    <source>
        <dbReference type="SAM" id="MobiDB-lite"/>
    </source>
</evidence>
<keyword evidence="3" id="KW-0732">Signal</keyword>
<evidence type="ECO:0000313" key="4">
    <source>
        <dbReference type="EMBL" id="KAJ7308079.1"/>
    </source>
</evidence>
<feature type="compositionally biased region" description="Polar residues" evidence="1">
    <location>
        <begin position="218"/>
        <end position="232"/>
    </location>
</feature>
<feature type="region of interest" description="Disordered" evidence="1">
    <location>
        <begin position="215"/>
        <end position="287"/>
    </location>
</feature>
<feature type="signal peptide" evidence="3">
    <location>
        <begin position="1"/>
        <end position="17"/>
    </location>
</feature>
<dbReference type="AlphaFoldDB" id="A0A9Q0XAH4"/>
<feature type="compositionally biased region" description="Basic and acidic residues" evidence="1">
    <location>
        <begin position="20"/>
        <end position="29"/>
    </location>
</feature>
<evidence type="ECO:0000256" key="3">
    <source>
        <dbReference type="SAM" id="SignalP"/>
    </source>
</evidence>
<dbReference type="EMBL" id="JAPFRF010000018">
    <property type="protein sequence ID" value="KAJ7308079.1"/>
    <property type="molecule type" value="Genomic_DNA"/>
</dbReference>
<keyword evidence="5" id="KW-1185">Reference proteome</keyword>
<keyword evidence="2" id="KW-0812">Transmembrane</keyword>
<keyword evidence="2" id="KW-0472">Membrane</keyword>
<accession>A0A9Q0XAH4</accession>
<feature type="region of interest" description="Disordered" evidence="1">
    <location>
        <begin position="151"/>
        <end position="177"/>
    </location>
</feature>
<evidence type="ECO:0000256" key="2">
    <source>
        <dbReference type="SAM" id="Phobius"/>
    </source>
</evidence>
<keyword evidence="2" id="KW-1133">Transmembrane helix</keyword>
<feature type="transmembrane region" description="Helical" evidence="2">
    <location>
        <begin position="115"/>
        <end position="145"/>
    </location>
</feature>
<reference evidence="4" key="1">
    <citation type="journal article" date="2023" name="DNA Res.">
        <title>Chromosome-level genome assembly of Phrynocephalus forsythii using third-generation DNA sequencing and Hi-C analysis.</title>
        <authorList>
            <person name="Qi Y."/>
            <person name="Zhao W."/>
            <person name="Zhao Y."/>
            <person name="Niu C."/>
            <person name="Cao S."/>
            <person name="Zhang Y."/>
        </authorList>
    </citation>
    <scope>NUCLEOTIDE SEQUENCE</scope>
    <source>
        <tissue evidence="4">Muscle</tissue>
    </source>
</reference>
<dbReference type="Proteomes" id="UP001142489">
    <property type="component" value="Unassembled WGS sequence"/>
</dbReference>
<feature type="compositionally biased region" description="Basic and acidic residues" evidence="1">
    <location>
        <begin position="276"/>
        <end position="287"/>
    </location>
</feature>
<feature type="chain" id="PRO_5040213193" evidence="3">
    <location>
        <begin position="18"/>
        <end position="287"/>
    </location>
</feature>
<feature type="region of interest" description="Disordered" evidence="1">
    <location>
        <begin position="19"/>
        <end position="59"/>
    </location>
</feature>
<dbReference type="OrthoDB" id="9047411at2759"/>
<protein>
    <submittedName>
        <fullName evidence="4">Uncharacterized protein</fullName>
    </submittedName>
</protein>
<organism evidence="4 5">
    <name type="scientific">Phrynocephalus forsythii</name>
    <dbReference type="NCBI Taxonomy" id="171643"/>
    <lineage>
        <taxon>Eukaryota</taxon>
        <taxon>Metazoa</taxon>
        <taxon>Chordata</taxon>
        <taxon>Craniata</taxon>
        <taxon>Vertebrata</taxon>
        <taxon>Euteleostomi</taxon>
        <taxon>Lepidosauria</taxon>
        <taxon>Squamata</taxon>
        <taxon>Bifurcata</taxon>
        <taxon>Unidentata</taxon>
        <taxon>Episquamata</taxon>
        <taxon>Toxicofera</taxon>
        <taxon>Iguania</taxon>
        <taxon>Acrodonta</taxon>
        <taxon>Agamidae</taxon>
        <taxon>Agaminae</taxon>
        <taxon>Phrynocephalus</taxon>
    </lineage>
</organism>
<comment type="caution">
    <text evidence="4">The sequence shown here is derived from an EMBL/GenBank/DDBJ whole genome shotgun (WGS) entry which is preliminary data.</text>
</comment>